<evidence type="ECO:0000313" key="1">
    <source>
        <dbReference type="EMBL" id="PYE50974.1"/>
    </source>
</evidence>
<evidence type="ECO:0000313" key="2">
    <source>
        <dbReference type="Proteomes" id="UP000248326"/>
    </source>
</evidence>
<sequence>MALSLRVFEVETAEELLERERLAVDLTASIQDRT</sequence>
<dbReference type="AlphaFoldDB" id="A0A318S2B9"/>
<proteinExistence type="predicted"/>
<name>A0A318S2B9_9DEIO</name>
<accession>A0A318S2B9</accession>
<protein>
    <submittedName>
        <fullName evidence="1">Uncharacterized protein</fullName>
    </submittedName>
</protein>
<comment type="caution">
    <text evidence="1">The sequence shown here is derived from an EMBL/GenBank/DDBJ whole genome shotgun (WGS) entry which is preliminary data.</text>
</comment>
<dbReference type="Proteomes" id="UP000248326">
    <property type="component" value="Unassembled WGS sequence"/>
</dbReference>
<keyword evidence="2" id="KW-1185">Reference proteome</keyword>
<reference evidence="1 2" key="1">
    <citation type="submission" date="2018-06" db="EMBL/GenBank/DDBJ databases">
        <title>Genomic Encyclopedia of Type Strains, Phase IV (KMG-IV): sequencing the most valuable type-strain genomes for metagenomic binning, comparative biology and taxonomic classification.</title>
        <authorList>
            <person name="Goeker M."/>
        </authorList>
    </citation>
    <scope>NUCLEOTIDE SEQUENCE [LARGE SCALE GENOMIC DNA]</scope>
    <source>
        <strain evidence="1 2">DSM 18048</strain>
    </source>
</reference>
<organism evidence="1 2">
    <name type="scientific">Deinococcus yavapaiensis KR-236</name>
    <dbReference type="NCBI Taxonomy" id="694435"/>
    <lineage>
        <taxon>Bacteria</taxon>
        <taxon>Thermotogati</taxon>
        <taxon>Deinococcota</taxon>
        <taxon>Deinococci</taxon>
        <taxon>Deinococcales</taxon>
        <taxon>Deinococcaceae</taxon>
        <taxon>Deinococcus</taxon>
    </lineage>
</organism>
<dbReference type="EMBL" id="QJSX01000016">
    <property type="protein sequence ID" value="PYE50974.1"/>
    <property type="molecule type" value="Genomic_DNA"/>
</dbReference>
<gene>
    <name evidence="1" type="ORF">DES52_11641</name>
</gene>